<evidence type="ECO:0000313" key="3">
    <source>
        <dbReference type="Proteomes" id="UP000698800"/>
    </source>
</evidence>
<evidence type="ECO:0000256" key="1">
    <source>
        <dbReference type="SAM" id="MobiDB-lite"/>
    </source>
</evidence>
<dbReference type="Proteomes" id="UP000698800">
    <property type="component" value="Unassembled WGS sequence"/>
</dbReference>
<feature type="compositionally biased region" description="Basic residues" evidence="1">
    <location>
        <begin position="378"/>
        <end position="389"/>
    </location>
</feature>
<keyword evidence="3" id="KW-1185">Reference proteome</keyword>
<feature type="region of interest" description="Disordered" evidence="1">
    <location>
        <begin position="124"/>
        <end position="147"/>
    </location>
</feature>
<feature type="region of interest" description="Disordered" evidence="1">
    <location>
        <begin position="263"/>
        <end position="453"/>
    </location>
</feature>
<reference evidence="2" key="1">
    <citation type="submission" date="2021-03" db="EMBL/GenBank/DDBJ databases">
        <title>Comparative genomics and phylogenomic investigation of the class Geoglossomycetes provide insights into ecological specialization and systematics.</title>
        <authorList>
            <person name="Melie T."/>
            <person name="Pirro S."/>
            <person name="Miller A.N."/>
            <person name="Quandt A."/>
        </authorList>
    </citation>
    <scope>NUCLEOTIDE SEQUENCE</scope>
    <source>
        <strain evidence="2">GBOQ0MN5Z8</strain>
    </source>
</reference>
<evidence type="ECO:0000313" key="2">
    <source>
        <dbReference type="EMBL" id="KAH0533569.1"/>
    </source>
</evidence>
<feature type="compositionally biased region" description="Basic and acidic residues" evidence="1">
    <location>
        <begin position="348"/>
        <end position="368"/>
    </location>
</feature>
<feature type="compositionally biased region" description="Basic residues" evidence="1">
    <location>
        <begin position="124"/>
        <end position="138"/>
    </location>
</feature>
<feature type="compositionally biased region" description="Basic residues" evidence="1">
    <location>
        <begin position="169"/>
        <end position="180"/>
    </location>
</feature>
<feature type="region of interest" description="Disordered" evidence="1">
    <location>
        <begin position="16"/>
        <end position="101"/>
    </location>
</feature>
<feature type="compositionally biased region" description="Basic residues" evidence="1">
    <location>
        <begin position="193"/>
        <end position="216"/>
    </location>
</feature>
<dbReference type="AlphaFoldDB" id="A0A9P8I4U8"/>
<feature type="non-terminal residue" evidence="2">
    <location>
        <position position="1"/>
    </location>
</feature>
<proteinExistence type="predicted"/>
<sequence>QRQVVVVQPRALRRLPQSRSHPQVHRGHPRALPCRGRRPFRHHDPGDLHRRAAVHPRRPAAFDRRPGRDPGVDRRFRRDLRRRVRDGSARHPARGPVAARRRQAVGGALPLPRPPLRALRRGLRRRARRVVRQARHRPDRPPDGGAVAALAGARGRRRDAQLPRLPAAGHRHAVRRRRVHDRQAGAERGAPVRPRRHDQRAVRRHQLGLRLHRPQAPRRLAGGPRSHGARPPPLVGEHGRRGQARLPRADRWTLAVVRALPRGRGPLRAPQHRADPRQGPLPRGRRAPGRIDVAGVGLPGADRRRARSAGEALPGPRPLADPWHRRFRLPVRGPAAEPEPGNFGPSADGRRDGLRHGDPAGADHHPPLDPRPLGGLPGRRRHGDRRRRRAGADRRATGRSVAPARPRGARAVYRDRHPRRGGADARGPRGHRSGRAGGEPRAPVARRWRRPLA</sequence>
<feature type="compositionally biased region" description="Basic residues" evidence="1">
    <location>
        <begin position="22"/>
        <end position="41"/>
    </location>
</feature>
<protein>
    <submittedName>
        <fullName evidence="2">Uncharacterized protein</fullName>
    </submittedName>
</protein>
<comment type="caution">
    <text evidence="2">The sequence shown here is derived from an EMBL/GenBank/DDBJ whole genome shotgun (WGS) entry which is preliminary data.</text>
</comment>
<gene>
    <name evidence="2" type="ORF">FGG08_007666</name>
</gene>
<feature type="compositionally biased region" description="Basic residues" evidence="1">
    <location>
        <begin position="444"/>
        <end position="453"/>
    </location>
</feature>
<feature type="region of interest" description="Disordered" evidence="1">
    <location>
        <begin position="169"/>
        <end position="244"/>
    </location>
</feature>
<feature type="non-terminal residue" evidence="2">
    <location>
        <position position="453"/>
    </location>
</feature>
<organism evidence="2 3">
    <name type="scientific">Glutinoglossum americanum</name>
    <dbReference type="NCBI Taxonomy" id="1670608"/>
    <lineage>
        <taxon>Eukaryota</taxon>
        <taxon>Fungi</taxon>
        <taxon>Dikarya</taxon>
        <taxon>Ascomycota</taxon>
        <taxon>Pezizomycotina</taxon>
        <taxon>Geoglossomycetes</taxon>
        <taxon>Geoglossales</taxon>
        <taxon>Geoglossaceae</taxon>
        <taxon>Glutinoglossum</taxon>
    </lineage>
</organism>
<name>A0A9P8I4U8_9PEZI</name>
<dbReference type="EMBL" id="JAGHQL010000465">
    <property type="protein sequence ID" value="KAH0533569.1"/>
    <property type="molecule type" value="Genomic_DNA"/>
</dbReference>
<feature type="compositionally biased region" description="Low complexity" evidence="1">
    <location>
        <begin position="398"/>
        <end position="411"/>
    </location>
</feature>
<accession>A0A9P8I4U8</accession>
<feature type="compositionally biased region" description="Basic and acidic residues" evidence="1">
    <location>
        <begin position="60"/>
        <end position="76"/>
    </location>
</feature>